<feature type="compositionally biased region" description="Polar residues" evidence="1">
    <location>
        <begin position="84"/>
        <end position="94"/>
    </location>
</feature>
<organism evidence="2 3">
    <name type="scientific">Piromyces finnis</name>
    <dbReference type="NCBI Taxonomy" id="1754191"/>
    <lineage>
        <taxon>Eukaryota</taxon>
        <taxon>Fungi</taxon>
        <taxon>Fungi incertae sedis</taxon>
        <taxon>Chytridiomycota</taxon>
        <taxon>Chytridiomycota incertae sedis</taxon>
        <taxon>Neocallimastigomycetes</taxon>
        <taxon>Neocallimastigales</taxon>
        <taxon>Neocallimastigaceae</taxon>
        <taxon>Piromyces</taxon>
    </lineage>
</organism>
<gene>
    <name evidence="2" type="ORF">BCR36DRAFT_182336</name>
</gene>
<dbReference type="EMBL" id="MCFH01000009">
    <property type="protein sequence ID" value="ORX55223.1"/>
    <property type="molecule type" value="Genomic_DNA"/>
</dbReference>
<feature type="compositionally biased region" description="Basic and acidic residues" evidence="1">
    <location>
        <begin position="1"/>
        <end position="26"/>
    </location>
</feature>
<evidence type="ECO:0000313" key="2">
    <source>
        <dbReference type="EMBL" id="ORX55223.1"/>
    </source>
</evidence>
<feature type="compositionally biased region" description="Polar residues" evidence="1">
    <location>
        <begin position="109"/>
        <end position="121"/>
    </location>
</feature>
<feature type="compositionally biased region" description="Basic and acidic residues" evidence="1">
    <location>
        <begin position="137"/>
        <end position="155"/>
    </location>
</feature>
<reference evidence="2 3" key="1">
    <citation type="submission" date="2016-08" db="EMBL/GenBank/DDBJ databases">
        <title>Genomes of anaerobic fungi encode conserved fungal cellulosomes for biomass hydrolysis.</title>
        <authorList>
            <consortium name="DOE Joint Genome Institute"/>
            <person name="Haitjema C.H."/>
            <person name="Gilmore S.P."/>
            <person name="Henske J.K."/>
            <person name="Solomon K.V."/>
            <person name="De Groot R."/>
            <person name="Kuo A."/>
            <person name="Mondo S.J."/>
            <person name="Salamov A.A."/>
            <person name="Labutti K."/>
            <person name="Zhao Z."/>
            <person name="Chiniquy J."/>
            <person name="Barry K."/>
            <person name="Brewer H.M."/>
            <person name="Purvine S.O."/>
            <person name="Wright A.T."/>
            <person name="Boxma B."/>
            <person name="Van Alen T."/>
            <person name="Hackstein J.H."/>
            <person name="Baker S.E."/>
            <person name="Grigoriev I.V."/>
            <person name="O'Malley M.A."/>
        </authorList>
    </citation>
    <scope>NUCLEOTIDE SEQUENCE [LARGE SCALE GENOMIC DNA]</scope>
    <source>
        <strain evidence="3">finn</strain>
    </source>
</reference>
<feature type="non-terminal residue" evidence="2">
    <location>
        <position position="1"/>
    </location>
</feature>
<dbReference type="OrthoDB" id="10602136at2759"/>
<feature type="compositionally biased region" description="Low complexity" evidence="1">
    <location>
        <begin position="157"/>
        <end position="173"/>
    </location>
</feature>
<protein>
    <submittedName>
        <fullName evidence="2">Uncharacterized protein</fullName>
    </submittedName>
</protein>
<proteinExistence type="predicted"/>
<dbReference type="Proteomes" id="UP000193719">
    <property type="component" value="Unassembled WGS sequence"/>
</dbReference>
<feature type="compositionally biased region" description="Polar residues" evidence="1">
    <location>
        <begin position="48"/>
        <end position="61"/>
    </location>
</feature>
<comment type="caution">
    <text evidence="2">The sequence shown here is derived from an EMBL/GenBank/DDBJ whole genome shotgun (WGS) entry which is preliminary data.</text>
</comment>
<keyword evidence="3" id="KW-1185">Reference proteome</keyword>
<accession>A0A1Y1VGL7</accession>
<reference evidence="2 3" key="2">
    <citation type="submission" date="2016-08" db="EMBL/GenBank/DDBJ databases">
        <title>Pervasive Adenine N6-methylation of Active Genes in Fungi.</title>
        <authorList>
            <consortium name="DOE Joint Genome Institute"/>
            <person name="Mondo S.J."/>
            <person name="Dannebaum R.O."/>
            <person name="Kuo R.C."/>
            <person name="Labutti K."/>
            <person name="Haridas S."/>
            <person name="Kuo A."/>
            <person name="Salamov A."/>
            <person name="Ahrendt S.R."/>
            <person name="Lipzen A."/>
            <person name="Sullivan W."/>
            <person name="Andreopoulos W.B."/>
            <person name="Clum A."/>
            <person name="Lindquist E."/>
            <person name="Daum C."/>
            <person name="Ramamoorthy G.K."/>
            <person name="Gryganskyi A."/>
            <person name="Culley D."/>
            <person name="Magnuson J.K."/>
            <person name="James T.Y."/>
            <person name="O'Malley M.A."/>
            <person name="Stajich J.E."/>
            <person name="Spatafora J.W."/>
            <person name="Visel A."/>
            <person name="Grigoriev I.V."/>
        </authorList>
    </citation>
    <scope>NUCLEOTIDE SEQUENCE [LARGE SCALE GENOMIC DNA]</scope>
    <source>
        <strain evidence="3">finn</strain>
    </source>
</reference>
<evidence type="ECO:0000313" key="3">
    <source>
        <dbReference type="Proteomes" id="UP000193719"/>
    </source>
</evidence>
<feature type="compositionally biased region" description="Low complexity" evidence="1">
    <location>
        <begin position="37"/>
        <end position="47"/>
    </location>
</feature>
<feature type="region of interest" description="Disordered" evidence="1">
    <location>
        <begin position="1"/>
        <end position="173"/>
    </location>
</feature>
<name>A0A1Y1VGL7_9FUNG</name>
<evidence type="ECO:0000256" key="1">
    <source>
        <dbReference type="SAM" id="MobiDB-lite"/>
    </source>
</evidence>
<dbReference type="AlphaFoldDB" id="A0A1Y1VGL7"/>
<sequence>KSNDERKRQRADSENDAFRKSIKTEPDEYVANPRISNNNNNNNNINNTATTIKHPNDNPINITKYMDLEPRPMSAPANLERSCINDSDSENANEANEKGKKGLGKFSNLEKSLSQSNSPTFKNSKNSIKSRRKSKAKFLDNNKMGKHEEIEKDDLTNDNNNFEKTNNESIKNC</sequence>